<evidence type="ECO:0000313" key="3">
    <source>
        <dbReference type="Proteomes" id="UP000198707"/>
    </source>
</evidence>
<keyword evidence="3" id="KW-1185">Reference proteome</keyword>
<dbReference type="OrthoDB" id="3403922at2"/>
<dbReference type="EMBL" id="FNYV01000001">
    <property type="protein sequence ID" value="SEI69726.1"/>
    <property type="molecule type" value="Genomic_DNA"/>
</dbReference>
<organism evidence="2 3">
    <name type="scientific">Micromonospora phaseoli</name>
    <dbReference type="NCBI Taxonomy" id="1144548"/>
    <lineage>
        <taxon>Bacteria</taxon>
        <taxon>Bacillati</taxon>
        <taxon>Actinomycetota</taxon>
        <taxon>Actinomycetes</taxon>
        <taxon>Micromonosporales</taxon>
        <taxon>Micromonosporaceae</taxon>
        <taxon>Micromonospora</taxon>
    </lineage>
</organism>
<name>A0A1H6SS65_9ACTN</name>
<reference evidence="3" key="1">
    <citation type="submission" date="2016-10" db="EMBL/GenBank/DDBJ databases">
        <authorList>
            <person name="Varghese N."/>
            <person name="Submissions S."/>
        </authorList>
    </citation>
    <scope>NUCLEOTIDE SEQUENCE [LARGE SCALE GENOMIC DNA]</scope>
    <source>
        <strain evidence="3">CGMCC 4.7038</strain>
    </source>
</reference>
<keyword evidence="1" id="KW-0732">Signal</keyword>
<dbReference type="Proteomes" id="UP000198707">
    <property type="component" value="Unassembled WGS sequence"/>
</dbReference>
<evidence type="ECO:0000256" key="1">
    <source>
        <dbReference type="SAM" id="SignalP"/>
    </source>
</evidence>
<protein>
    <recommendedName>
        <fullName evidence="4">MspA protein</fullName>
    </recommendedName>
</protein>
<gene>
    <name evidence="2" type="ORF">SAMN05443287_101801</name>
</gene>
<dbReference type="AlphaFoldDB" id="A0A1H6SS65"/>
<feature type="signal peptide" evidence="1">
    <location>
        <begin position="1"/>
        <end position="23"/>
    </location>
</feature>
<evidence type="ECO:0008006" key="4">
    <source>
        <dbReference type="Google" id="ProtNLM"/>
    </source>
</evidence>
<sequence>MHRLAYVAVATVLALVEAAPANAAPVALPIPSVVVGHPPAGTADVKADAVGTTGAAHPGRFGGRSAGPVGVTSADTQLLSVLGAGPFRIGARLDRLTAAGLIDWSVATCDGVVRTGVTGPWAGVILLAFRHGRLVEVSTATAPPYSPAGAGVGMNFTELETIYGPRGELIRNDTGTASGYLVRVGPRVELFTGHPIRPGVGAFQVGTAAFVERGFRHGGSC</sequence>
<evidence type="ECO:0000313" key="2">
    <source>
        <dbReference type="EMBL" id="SEI69726.1"/>
    </source>
</evidence>
<dbReference type="RefSeq" id="WP_092374851.1">
    <property type="nucleotide sequence ID" value="NZ_BOPI01000071.1"/>
</dbReference>
<feature type="chain" id="PRO_5011468249" description="MspA protein" evidence="1">
    <location>
        <begin position="24"/>
        <end position="221"/>
    </location>
</feature>
<proteinExistence type="predicted"/>
<accession>A0A1H6SS65</accession>